<gene>
    <name evidence="1" type="ORF">D0U04_29285</name>
</gene>
<dbReference type="Proteomes" id="UP000264294">
    <property type="component" value="Unassembled WGS sequence"/>
</dbReference>
<reference evidence="1 2" key="1">
    <citation type="submission" date="2018-08" db="EMBL/GenBank/DDBJ databases">
        <title>Bacillus clarus sp. nov. strain PS00077A.</title>
        <authorList>
            <person name="Mendez Acevedo M."/>
            <person name="Carroll L."/>
            <person name="Mukherjee M."/>
            <person name="Wiedmann M."/>
            <person name="Kovac J."/>
        </authorList>
    </citation>
    <scope>NUCLEOTIDE SEQUENCE [LARGE SCALE GENOMIC DNA]</scope>
    <source>
        <strain evidence="1 2">PS00077A</strain>
    </source>
</reference>
<name>A0ABX9KM39_9BACI</name>
<dbReference type="EMBL" id="QVOD01000083">
    <property type="protein sequence ID" value="RFT61959.1"/>
    <property type="molecule type" value="Genomic_DNA"/>
</dbReference>
<evidence type="ECO:0000313" key="1">
    <source>
        <dbReference type="EMBL" id="RFT61959.1"/>
    </source>
</evidence>
<protein>
    <submittedName>
        <fullName evidence="1">Uncharacterized protein</fullName>
    </submittedName>
</protein>
<organism evidence="1 2">
    <name type="scientific">Bacillus clarus</name>
    <dbReference type="NCBI Taxonomy" id="2338372"/>
    <lineage>
        <taxon>Bacteria</taxon>
        <taxon>Bacillati</taxon>
        <taxon>Bacillota</taxon>
        <taxon>Bacilli</taxon>
        <taxon>Bacillales</taxon>
        <taxon>Bacillaceae</taxon>
        <taxon>Bacillus</taxon>
        <taxon>Bacillus cereus group</taxon>
    </lineage>
</organism>
<keyword evidence="2" id="KW-1185">Reference proteome</keyword>
<evidence type="ECO:0000313" key="2">
    <source>
        <dbReference type="Proteomes" id="UP000264294"/>
    </source>
</evidence>
<comment type="caution">
    <text evidence="1">The sequence shown here is derived from an EMBL/GenBank/DDBJ whole genome shotgun (WGS) entry which is preliminary data.</text>
</comment>
<sequence>MKDKVGVEMSKFKKKFHIPCECFLPPVPPLQIGPTGPTGPGPIVRLQFLYVANPGDDTVEIYDITNPIIPVRVGEFNGGNLDQPLGMAIFSLFG</sequence>
<proteinExistence type="predicted"/>
<accession>A0ABX9KM39</accession>